<accession>A0A1A9RWS5</accession>
<protein>
    <recommendedName>
        <fullName evidence="7">RDD domain-containing protein</fullName>
    </recommendedName>
</protein>
<evidence type="ECO:0000256" key="4">
    <source>
        <dbReference type="ARBA" id="ARBA00022989"/>
    </source>
</evidence>
<comment type="subcellular location">
    <subcellularLocation>
        <location evidence="1">Cell membrane</location>
        <topology evidence="1">Multi-pass membrane protein</topology>
    </subcellularLocation>
</comment>
<gene>
    <name evidence="8" type="ORF">A7P95_08115</name>
</gene>
<evidence type="ECO:0000256" key="6">
    <source>
        <dbReference type="SAM" id="Phobius"/>
    </source>
</evidence>
<dbReference type="RefSeq" id="WP_067593766.1">
    <property type="nucleotide sequence ID" value="NZ_LXSL01000028.1"/>
</dbReference>
<dbReference type="PANTHER" id="PTHR36115">
    <property type="entry name" value="PROLINE-RICH ANTIGEN HOMOLOG-RELATED"/>
    <property type="match status" value="1"/>
</dbReference>
<keyword evidence="2" id="KW-1003">Cell membrane</keyword>
<evidence type="ECO:0000256" key="2">
    <source>
        <dbReference type="ARBA" id="ARBA00022475"/>
    </source>
</evidence>
<dbReference type="EMBL" id="LXSL01000028">
    <property type="protein sequence ID" value="OAM26717.1"/>
    <property type="molecule type" value="Genomic_DNA"/>
</dbReference>
<keyword evidence="5 6" id="KW-0472">Membrane</keyword>
<proteinExistence type="predicted"/>
<name>A0A1A9RWS5_9NEIS</name>
<dbReference type="InterPro" id="IPR051791">
    <property type="entry name" value="Pra-immunoreactive"/>
</dbReference>
<feature type="domain" description="RDD" evidence="7">
    <location>
        <begin position="32"/>
        <end position="178"/>
    </location>
</feature>
<feature type="transmembrane region" description="Helical" evidence="6">
    <location>
        <begin position="46"/>
        <end position="67"/>
    </location>
</feature>
<keyword evidence="4 6" id="KW-1133">Transmembrane helix</keyword>
<dbReference type="Pfam" id="PF06271">
    <property type="entry name" value="RDD"/>
    <property type="match status" value="1"/>
</dbReference>
<keyword evidence="3 6" id="KW-0812">Transmembrane</keyword>
<dbReference type="OrthoDB" id="8613388at2"/>
<evidence type="ECO:0000256" key="1">
    <source>
        <dbReference type="ARBA" id="ARBA00004651"/>
    </source>
</evidence>
<evidence type="ECO:0000313" key="8">
    <source>
        <dbReference type="EMBL" id="OAM26717.1"/>
    </source>
</evidence>
<dbReference type="GO" id="GO:0005886">
    <property type="term" value="C:plasma membrane"/>
    <property type="evidence" value="ECO:0007669"/>
    <property type="project" value="UniProtKB-SubCell"/>
</dbReference>
<evidence type="ECO:0000256" key="3">
    <source>
        <dbReference type="ARBA" id="ARBA00022692"/>
    </source>
</evidence>
<dbReference type="AlphaFoldDB" id="A0A1A9RWS5"/>
<dbReference type="PANTHER" id="PTHR36115:SF4">
    <property type="entry name" value="MEMBRANE PROTEIN"/>
    <property type="match status" value="1"/>
</dbReference>
<sequence length="184" mass="20203">MQDFRGNPNEDFRQAYAATALEHDADEMEVELASPWQRIGARIVDVLPFVCILVLASILLPLLAASGVGKGGVIALAVIAIGAFFGLLIYNLVIMMRDGQSIGKKLVGIRVITEDGDNPGFVKYVLVREFAYNMIFTIIGLFSENLGNLLTLVATIVCIIMLFMESRNRQTLQDLLAKTLVIKN</sequence>
<dbReference type="Proteomes" id="UP000077885">
    <property type="component" value="Unassembled WGS sequence"/>
</dbReference>
<keyword evidence="9" id="KW-1185">Reference proteome</keyword>
<evidence type="ECO:0000259" key="7">
    <source>
        <dbReference type="Pfam" id="PF06271"/>
    </source>
</evidence>
<evidence type="ECO:0000313" key="9">
    <source>
        <dbReference type="Proteomes" id="UP000077885"/>
    </source>
</evidence>
<comment type="caution">
    <text evidence="8">The sequence shown here is derived from an EMBL/GenBank/DDBJ whole genome shotgun (WGS) entry which is preliminary data.</text>
</comment>
<feature type="transmembrane region" description="Helical" evidence="6">
    <location>
        <begin position="148"/>
        <end position="164"/>
    </location>
</feature>
<evidence type="ECO:0000256" key="5">
    <source>
        <dbReference type="ARBA" id="ARBA00023136"/>
    </source>
</evidence>
<feature type="transmembrane region" description="Helical" evidence="6">
    <location>
        <begin position="73"/>
        <end position="94"/>
    </location>
</feature>
<reference evidence="9" key="1">
    <citation type="submission" date="2016-05" db="EMBL/GenBank/DDBJ databases">
        <title>Draft genome of Corynebacterium afermentans subsp. afermentans LCDC 88199T.</title>
        <authorList>
            <person name="Bernier A.-M."/>
            <person name="Bernard K."/>
        </authorList>
    </citation>
    <scope>NUCLEOTIDE SEQUENCE [LARGE SCALE GENOMIC DNA]</scope>
    <source>
        <strain evidence="9">NML02-A-017</strain>
    </source>
</reference>
<dbReference type="InterPro" id="IPR010432">
    <property type="entry name" value="RDD"/>
</dbReference>
<dbReference type="STRING" id="1795827.A7P95_08115"/>
<organism evidence="8 9">
    <name type="scientific">Eikenella longinqua</name>
    <dbReference type="NCBI Taxonomy" id="1795827"/>
    <lineage>
        <taxon>Bacteria</taxon>
        <taxon>Pseudomonadati</taxon>
        <taxon>Pseudomonadota</taxon>
        <taxon>Betaproteobacteria</taxon>
        <taxon>Neisseriales</taxon>
        <taxon>Neisseriaceae</taxon>
        <taxon>Eikenella</taxon>
    </lineage>
</organism>